<reference evidence="4 5" key="1">
    <citation type="submission" date="2024-10" db="EMBL/GenBank/DDBJ databases">
        <title>The Natural Products Discovery Center: Release of the First 8490 Sequenced Strains for Exploring Actinobacteria Biosynthetic Diversity.</title>
        <authorList>
            <person name="Kalkreuter E."/>
            <person name="Kautsar S.A."/>
            <person name="Yang D."/>
            <person name="Bader C.D."/>
            <person name="Teijaro C.N."/>
            <person name="Fluegel L."/>
            <person name="Davis C.M."/>
            <person name="Simpson J.R."/>
            <person name="Lauterbach L."/>
            <person name="Steele A.D."/>
            <person name="Gui C."/>
            <person name="Meng S."/>
            <person name="Li G."/>
            <person name="Viehrig K."/>
            <person name="Ye F."/>
            <person name="Su P."/>
            <person name="Kiefer A.F."/>
            <person name="Nichols A."/>
            <person name="Cepeda A.J."/>
            <person name="Yan W."/>
            <person name="Fan B."/>
            <person name="Jiang Y."/>
            <person name="Adhikari A."/>
            <person name="Zheng C.-J."/>
            <person name="Schuster L."/>
            <person name="Cowan T.M."/>
            <person name="Smanski M.J."/>
            <person name="Chevrette M.G."/>
            <person name="De Carvalho L.P.S."/>
            <person name="Shen B."/>
        </authorList>
    </citation>
    <scope>NUCLEOTIDE SEQUENCE [LARGE SCALE GENOMIC DNA]</scope>
    <source>
        <strain evidence="4 5">NPDC001390</strain>
    </source>
</reference>
<dbReference type="CDD" id="cd02440">
    <property type="entry name" value="AdoMet_MTases"/>
    <property type="match status" value="1"/>
</dbReference>
<dbReference type="EMBL" id="JBIAWJ010000004">
    <property type="protein sequence ID" value="MFF4522264.1"/>
    <property type="molecule type" value="Genomic_DNA"/>
</dbReference>
<comment type="caution">
    <text evidence="4">The sequence shown here is derived from an EMBL/GenBank/DDBJ whole genome shotgun (WGS) entry which is preliminary data.</text>
</comment>
<dbReference type="PANTHER" id="PTHR43861:SF1">
    <property type="entry name" value="TRANS-ACONITATE 2-METHYLTRANSFERASE"/>
    <property type="match status" value="1"/>
</dbReference>
<evidence type="ECO:0000313" key="4">
    <source>
        <dbReference type="EMBL" id="MFF4522264.1"/>
    </source>
</evidence>
<dbReference type="Gene3D" id="3.40.50.150">
    <property type="entry name" value="Vaccinia Virus protein VP39"/>
    <property type="match status" value="1"/>
</dbReference>
<dbReference type="InterPro" id="IPR041698">
    <property type="entry name" value="Methyltransf_25"/>
</dbReference>
<protein>
    <submittedName>
        <fullName evidence="4">Class I SAM-dependent methyltransferase</fullName>
        <ecNumber evidence="4">2.1.1.-</ecNumber>
    </submittedName>
</protein>
<dbReference type="SUPFAM" id="SSF53335">
    <property type="entry name" value="S-adenosyl-L-methionine-dependent methyltransferases"/>
    <property type="match status" value="1"/>
</dbReference>
<gene>
    <name evidence="4" type="ORF">ACFY1D_12575</name>
</gene>
<evidence type="ECO:0000313" key="5">
    <source>
        <dbReference type="Proteomes" id="UP001602058"/>
    </source>
</evidence>
<evidence type="ECO:0000256" key="2">
    <source>
        <dbReference type="ARBA" id="ARBA00022679"/>
    </source>
</evidence>
<dbReference type="EC" id="2.1.1.-" evidence="4"/>
<organism evidence="4 5">
    <name type="scientific">Streptomyces bluensis</name>
    <dbReference type="NCBI Taxonomy" id="33897"/>
    <lineage>
        <taxon>Bacteria</taxon>
        <taxon>Bacillati</taxon>
        <taxon>Actinomycetota</taxon>
        <taxon>Actinomycetes</taxon>
        <taxon>Kitasatosporales</taxon>
        <taxon>Streptomycetaceae</taxon>
        <taxon>Streptomyces</taxon>
    </lineage>
</organism>
<keyword evidence="5" id="KW-1185">Reference proteome</keyword>
<dbReference type="PANTHER" id="PTHR43861">
    <property type="entry name" value="TRANS-ACONITATE 2-METHYLTRANSFERASE-RELATED"/>
    <property type="match status" value="1"/>
</dbReference>
<keyword evidence="2 4" id="KW-0808">Transferase</keyword>
<evidence type="ECO:0000256" key="1">
    <source>
        <dbReference type="ARBA" id="ARBA00022603"/>
    </source>
</evidence>
<dbReference type="Proteomes" id="UP001602058">
    <property type="component" value="Unassembled WGS sequence"/>
</dbReference>
<dbReference type="Pfam" id="PF13649">
    <property type="entry name" value="Methyltransf_25"/>
    <property type="match status" value="1"/>
</dbReference>
<proteinExistence type="predicted"/>
<dbReference type="InterPro" id="IPR029063">
    <property type="entry name" value="SAM-dependent_MTases_sf"/>
</dbReference>
<dbReference type="RefSeq" id="WP_351083330.1">
    <property type="nucleotide sequence ID" value="NZ_JBEOZG010000021.1"/>
</dbReference>
<sequence length="269" mass="29704">MAEFDSHGTFQKAADEYAKIQDAFPDVIRDPLLADMAVKEGDRILDLPCGTGDSIVKAMELAGPTGHALAIDLSPSMIEEAKEKAEAAGVKNIQFVVEDMDKAQFDVAAYDIVVSANGPFFASDLKAFLAKMWDAVKPGGKLVLMTLGRNFLTPISGVFLDLAQSKTEDLQISIPWRITEDILFLRTLLEEVTHGQRVKLTHRDAVMDYKTADGGWNLLMGTAFRNYTLEMSPENQAEIEAEMKEWMQANRQFTATCSFNNITVTKDAA</sequence>
<keyword evidence="1 4" id="KW-0489">Methyltransferase</keyword>
<dbReference type="GO" id="GO:0032259">
    <property type="term" value="P:methylation"/>
    <property type="evidence" value="ECO:0007669"/>
    <property type="project" value="UniProtKB-KW"/>
</dbReference>
<accession>A0ABW6UG03</accession>
<feature type="domain" description="Methyltransferase" evidence="3">
    <location>
        <begin position="44"/>
        <end position="140"/>
    </location>
</feature>
<name>A0ABW6UG03_9ACTN</name>
<dbReference type="GO" id="GO:0008168">
    <property type="term" value="F:methyltransferase activity"/>
    <property type="evidence" value="ECO:0007669"/>
    <property type="project" value="UniProtKB-KW"/>
</dbReference>
<evidence type="ECO:0000259" key="3">
    <source>
        <dbReference type="Pfam" id="PF13649"/>
    </source>
</evidence>